<feature type="domain" description="Solute-binding protein family 5" evidence="4">
    <location>
        <begin position="96"/>
        <end position="508"/>
    </location>
</feature>
<accession>A0ABV7J526</accession>
<evidence type="ECO:0000259" key="4">
    <source>
        <dbReference type="Pfam" id="PF00496"/>
    </source>
</evidence>
<comment type="similarity">
    <text evidence="2">Belongs to the bacterial solute-binding protein 5 family.</text>
</comment>
<dbReference type="PANTHER" id="PTHR30290:SF62">
    <property type="entry name" value="OLIGOPEPTIDE ABC TRANSPORTER, PERIPLASMIC OLIGOPEPTIDE-BINDING PROTEIN"/>
    <property type="match status" value="1"/>
</dbReference>
<comment type="caution">
    <text evidence="5">The sequence shown here is derived from an EMBL/GenBank/DDBJ whole genome shotgun (WGS) entry which is preliminary data.</text>
</comment>
<gene>
    <name evidence="5" type="ORF">ACFOGH_13305</name>
</gene>
<keyword evidence="6" id="KW-1185">Reference proteome</keyword>
<dbReference type="Proteomes" id="UP001595547">
    <property type="component" value="Unassembled WGS sequence"/>
</dbReference>
<sequence length="629" mass="70682">MITRRSALTLLASVALPATAWAESPFFAIDVKMGNMPPLPERLPRNPRVIDLPAMGRSTGRLGGSVRMLVSGQRDVRLLPIYSYARLVGYDADLNLVPDILESFEAVEDRIYTLHLREGHRWSDGTPFTAEDFRYCWDDMMNNADLYRGGPPVDLIADGKVVEFSVIDPVTVRYTFASPMPDFLPKLAAPLPLILFVPQLYMKQFHAKYQTPEKLAELIKQNRVDDWQGLHAKMGRSIRPENPSLPTLEAWRPRTAPPAEQFVFERNAYFHRVDQIGQQLPYFDRIVLDVASADIIPAKTATGESDLQAGGISFPDYTLMKQAEKQHPLKVSLWRRTQGSSVSLFPNLNCKDPVWRKLFQDVRMRRALSVAINRHEINKVNFFGLGRESADTVLPESQLYRPEYAQAWAQHDPDLANRLLDELGLTERGGGGIRILPDGRQAGIVVETAGESSLEVDVLELIVDHMRDVGIAIYIRASQRDIFRSRAMGGDVQMSVWAGIDNGVPTADMAPDQLAPTHSDQLQWPVWGSWYMSAETAGEAPDLPAAKQLIALLKQWRNTTTTAERAEIWAQMLTLWADQVFSIGTVNSAPQPIVRAARMRNVPEDALYGFTPTSFLGAYMPDTFYYARE</sequence>
<dbReference type="Gene3D" id="3.40.190.10">
    <property type="entry name" value="Periplasmic binding protein-like II"/>
    <property type="match status" value="1"/>
</dbReference>
<feature type="signal peptide" evidence="3">
    <location>
        <begin position="1"/>
        <end position="22"/>
    </location>
</feature>
<evidence type="ECO:0000256" key="3">
    <source>
        <dbReference type="SAM" id="SignalP"/>
    </source>
</evidence>
<evidence type="ECO:0000313" key="6">
    <source>
        <dbReference type="Proteomes" id="UP001595547"/>
    </source>
</evidence>
<keyword evidence="3" id="KW-0732">Signal</keyword>
<comment type="subcellular location">
    <subcellularLocation>
        <location evidence="1">Periplasm</location>
    </subcellularLocation>
</comment>
<dbReference type="CDD" id="cd08500">
    <property type="entry name" value="PBP2_NikA_DppA_OppA_like_4"/>
    <property type="match status" value="1"/>
</dbReference>
<organism evidence="5 6">
    <name type="scientific">Cypionkella sinensis</name>
    <dbReference type="NCBI Taxonomy" id="1756043"/>
    <lineage>
        <taxon>Bacteria</taxon>
        <taxon>Pseudomonadati</taxon>
        <taxon>Pseudomonadota</taxon>
        <taxon>Alphaproteobacteria</taxon>
        <taxon>Rhodobacterales</taxon>
        <taxon>Paracoccaceae</taxon>
        <taxon>Cypionkella</taxon>
    </lineage>
</organism>
<dbReference type="PANTHER" id="PTHR30290">
    <property type="entry name" value="PERIPLASMIC BINDING COMPONENT OF ABC TRANSPORTER"/>
    <property type="match status" value="1"/>
</dbReference>
<dbReference type="EMBL" id="JBHRTO010000001">
    <property type="protein sequence ID" value="MFC3181974.1"/>
    <property type="molecule type" value="Genomic_DNA"/>
</dbReference>
<dbReference type="InterPro" id="IPR000914">
    <property type="entry name" value="SBP_5_dom"/>
</dbReference>
<dbReference type="SUPFAM" id="SSF53850">
    <property type="entry name" value="Periplasmic binding protein-like II"/>
    <property type="match status" value="1"/>
</dbReference>
<feature type="chain" id="PRO_5046712664" evidence="3">
    <location>
        <begin position="23"/>
        <end position="629"/>
    </location>
</feature>
<dbReference type="Pfam" id="PF00496">
    <property type="entry name" value="SBP_bac_5"/>
    <property type="match status" value="1"/>
</dbReference>
<name>A0ABV7J526_9RHOB</name>
<reference evidence="6" key="1">
    <citation type="journal article" date="2019" name="Int. J. Syst. Evol. Microbiol.">
        <title>The Global Catalogue of Microorganisms (GCM) 10K type strain sequencing project: providing services to taxonomists for standard genome sequencing and annotation.</title>
        <authorList>
            <consortium name="The Broad Institute Genomics Platform"/>
            <consortium name="The Broad Institute Genome Sequencing Center for Infectious Disease"/>
            <person name="Wu L."/>
            <person name="Ma J."/>
        </authorList>
    </citation>
    <scope>NUCLEOTIDE SEQUENCE [LARGE SCALE GENOMIC DNA]</scope>
    <source>
        <strain evidence="6">KCTC 52039</strain>
    </source>
</reference>
<dbReference type="InterPro" id="IPR039424">
    <property type="entry name" value="SBP_5"/>
</dbReference>
<protein>
    <submittedName>
        <fullName evidence="5">ABC transporter substrate-binding protein</fullName>
    </submittedName>
</protein>
<evidence type="ECO:0000256" key="2">
    <source>
        <dbReference type="ARBA" id="ARBA00005695"/>
    </source>
</evidence>
<evidence type="ECO:0000256" key="1">
    <source>
        <dbReference type="ARBA" id="ARBA00004418"/>
    </source>
</evidence>
<evidence type="ECO:0000313" key="5">
    <source>
        <dbReference type="EMBL" id="MFC3181974.1"/>
    </source>
</evidence>
<dbReference type="RefSeq" id="WP_380073554.1">
    <property type="nucleotide sequence ID" value="NZ_JBHRTO010000001.1"/>
</dbReference>
<proteinExistence type="inferred from homology"/>
<dbReference type="Gene3D" id="3.10.105.10">
    <property type="entry name" value="Dipeptide-binding Protein, Domain 3"/>
    <property type="match status" value="1"/>
</dbReference>